<dbReference type="Proteomes" id="UP000199068">
    <property type="component" value="Unassembled WGS sequence"/>
</dbReference>
<dbReference type="AlphaFoldDB" id="A0A1G9JB86"/>
<gene>
    <name evidence="2" type="ORF">SAMN04515677_101578</name>
</gene>
<evidence type="ECO:0000256" key="1">
    <source>
        <dbReference type="SAM" id="SignalP"/>
    </source>
</evidence>
<protein>
    <submittedName>
        <fullName evidence="2">Uncharacterized protein</fullName>
    </submittedName>
</protein>
<dbReference type="EMBL" id="FNGW01000001">
    <property type="protein sequence ID" value="SDL34552.1"/>
    <property type="molecule type" value="Genomic_DNA"/>
</dbReference>
<keyword evidence="1" id="KW-0732">Signal</keyword>
<feature type="chain" id="PRO_5011724573" evidence="1">
    <location>
        <begin position="28"/>
        <end position="123"/>
    </location>
</feature>
<proteinExistence type="predicted"/>
<reference evidence="2 3" key="1">
    <citation type="submission" date="2016-10" db="EMBL/GenBank/DDBJ databases">
        <authorList>
            <person name="de Groot N.N."/>
        </authorList>
    </citation>
    <scope>NUCLEOTIDE SEQUENCE [LARGE SCALE GENOMIC DNA]</scope>
    <source>
        <strain evidence="2 3">DSM 797</strain>
    </source>
</reference>
<sequence length="123" mass="14191">MKRKFIFPVLLLTCTCLAMPISQTAFASQIKHNKTKHTKSVSHKQLTKEEAEKLLLEYNNKVKYIYQGDASQFKSLKEKNLQGYVFLPDVDTDIGYFVDKNTCSIYFFHPSGYLELVGETKNN</sequence>
<feature type="signal peptide" evidence="1">
    <location>
        <begin position="1"/>
        <end position="27"/>
    </location>
</feature>
<evidence type="ECO:0000313" key="3">
    <source>
        <dbReference type="Proteomes" id="UP000199068"/>
    </source>
</evidence>
<organism evidence="2 3">
    <name type="scientific">Romboutsia lituseburensis DSM 797</name>
    <dbReference type="NCBI Taxonomy" id="1121325"/>
    <lineage>
        <taxon>Bacteria</taxon>
        <taxon>Bacillati</taxon>
        <taxon>Bacillota</taxon>
        <taxon>Clostridia</taxon>
        <taxon>Peptostreptococcales</taxon>
        <taxon>Peptostreptococcaceae</taxon>
        <taxon>Romboutsia</taxon>
    </lineage>
</organism>
<evidence type="ECO:0000313" key="2">
    <source>
        <dbReference type="EMBL" id="SDL34552.1"/>
    </source>
</evidence>
<dbReference type="STRING" id="1121325.SAMN04515677_101578"/>
<name>A0A1G9JB86_9FIRM</name>
<keyword evidence="3" id="KW-1185">Reference proteome</keyword>
<accession>A0A1G9JB86</accession>
<dbReference type="RefSeq" id="WP_092722652.1">
    <property type="nucleotide sequence ID" value="NZ_FNGW01000001.1"/>
</dbReference>